<dbReference type="AlphaFoldDB" id="A5CUQ5"/>
<proteinExistence type="predicted"/>
<accession>A5CUQ5</accession>
<dbReference type="HOGENOM" id="CLU_191482_2_0_11"/>
<name>A5CUQ5_CLAM3</name>
<reference evidence="1 2" key="1">
    <citation type="journal article" date="2008" name="J. Bacteriol.">
        <title>The genome sequence of the tomato-pathogenic actinomycete Clavibacter michiganensis subsp. michiganensis NCPPB382 reveals a large island involved in pathogenicity.</title>
        <authorList>
            <person name="Gartemann K.H."/>
            <person name="Abt B."/>
            <person name="Bekel T."/>
            <person name="Burger A."/>
            <person name="Engemann J."/>
            <person name="Flugel M."/>
            <person name="Gaigalat L."/>
            <person name="Goesmann A."/>
            <person name="Grafen I."/>
            <person name="Kalinowski J."/>
            <person name="Kaup O."/>
            <person name="Kirchner O."/>
            <person name="Krause L."/>
            <person name="Linke B."/>
            <person name="McHardy A."/>
            <person name="Meyer F."/>
            <person name="Pohle S."/>
            <person name="Ruckert C."/>
            <person name="Schneiker S."/>
            <person name="Zellermann E.M."/>
            <person name="Puhler A."/>
            <person name="Eichenlaub R."/>
            <person name="Kaiser O."/>
            <person name="Bartels D."/>
        </authorList>
    </citation>
    <scope>NUCLEOTIDE SEQUENCE [LARGE SCALE GENOMIC DNA]</scope>
    <source>
        <strain evidence="1 2">NCPPB 382</strain>
    </source>
</reference>
<protein>
    <submittedName>
        <fullName evidence="1">Uncharacterized protein</fullName>
    </submittedName>
</protein>
<gene>
    <name evidence="1" type="ordered locus">CMM_2758</name>
</gene>
<dbReference type="eggNOG" id="ENOG50328VX">
    <property type="taxonomic scope" value="Bacteria"/>
</dbReference>
<dbReference type="KEGG" id="cmi:CMM_2758"/>
<keyword evidence="2" id="KW-1185">Reference proteome</keyword>
<organism evidence="1 2">
    <name type="scientific">Clavibacter michiganensis subsp. michiganensis (strain NCPPB 382)</name>
    <dbReference type="NCBI Taxonomy" id="443906"/>
    <lineage>
        <taxon>Bacteria</taxon>
        <taxon>Bacillati</taxon>
        <taxon>Actinomycetota</taxon>
        <taxon>Actinomycetes</taxon>
        <taxon>Micrococcales</taxon>
        <taxon>Microbacteriaceae</taxon>
        <taxon>Clavibacter</taxon>
    </lineage>
</organism>
<evidence type="ECO:0000313" key="2">
    <source>
        <dbReference type="Proteomes" id="UP000001564"/>
    </source>
</evidence>
<dbReference type="Proteomes" id="UP000001564">
    <property type="component" value="Chromosome"/>
</dbReference>
<evidence type="ECO:0000313" key="1">
    <source>
        <dbReference type="EMBL" id="CAN02842.1"/>
    </source>
</evidence>
<sequence length="69" mass="7400">MPHYIVNKNAQPNGDREVHNLATCNRLPLQANRVDLGSHASCSGAVSAARRLYNNVNGCAYCSSACHTS</sequence>
<dbReference type="EMBL" id="AM711867">
    <property type="protein sequence ID" value="CAN02842.1"/>
    <property type="molecule type" value="Genomic_DNA"/>
</dbReference>